<keyword evidence="3 6" id="KW-0812">Transmembrane</keyword>
<dbReference type="Proteomes" id="UP000234914">
    <property type="component" value="Unassembled WGS sequence"/>
</dbReference>
<feature type="transmembrane region" description="Helical" evidence="6">
    <location>
        <begin position="20"/>
        <end position="40"/>
    </location>
</feature>
<gene>
    <name evidence="7" type="ORF">CYJ96_12135</name>
</gene>
<evidence type="ECO:0000256" key="5">
    <source>
        <dbReference type="ARBA" id="ARBA00023136"/>
    </source>
</evidence>
<keyword evidence="5 6" id="KW-0472">Membrane</keyword>
<evidence type="ECO:0000256" key="1">
    <source>
        <dbReference type="ARBA" id="ARBA00004141"/>
    </source>
</evidence>
<dbReference type="PANTHER" id="PTHR30569:SF0">
    <property type="entry name" value="CYTOSINE PERMEASE"/>
    <property type="match status" value="1"/>
</dbReference>
<dbReference type="GO" id="GO:0005886">
    <property type="term" value="C:plasma membrane"/>
    <property type="evidence" value="ECO:0007669"/>
    <property type="project" value="TreeGrafter"/>
</dbReference>
<feature type="transmembrane region" description="Helical" evidence="6">
    <location>
        <begin position="96"/>
        <end position="118"/>
    </location>
</feature>
<feature type="transmembrane region" description="Helical" evidence="6">
    <location>
        <begin position="52"/>
        <end position="75"/>
    </location>
</feature>
<dbReference type="InterPro" id="IPR001248">
    <property type="entry name" value="Pur-cyt_permease"/>
</dbReference>
<dbReference type="Gene3D" id="1.10.4160.10">
    <property type="entry name" value="Hydantoin permease"/>
    <property type="match status" value="1"/>
</dbReference>
<feature type="transmembrane region" description="Helical" evidence="6">
    <location>
        <begin position="389"/>
        <end position="407"/>
    </location>
</feature>
<evidence type="ECO:0000256" key="6">
    <source>
        <dbReference type="SAM" id="Phobius"/>
    </source>
</evidence>
<dbReference type="RefSeq" id="WP_101965227.1">
    <property type="nucleotide sequence ID" value="NZ_PKJS01000025.1"/>
</dbReference>
<comment type="subcellular location">
    <subcellularLocation>
        <location evidence="1">Membrane</location>
        <topology evidence="1">Multi-pass membrane protein</topology>
    </subcellularLocation>
</comment>
<name>A0A2I1RF45_FAUOS</name>
<dbReference type="NCBIfam" id="NF008241">
    <property type="entry name" value="PRK11017.1"/>
    <property type="match status" value="1"/>
</dbReference>
<evidence type="ECO:0000313" key="8">
    <source>
        <dbReference type="Proteomes" id="UP000234914"/>
    </source>
</evidence>
<feature type="transmembrane region" description="Helical" evidence="6">
    <location>
        <begin position="228"/>
        <end position="253"/>
    </location>
</feature>
<dbReference type="InterPro" id="IPR030191">
    <property type="entry name" value="CodB"/>
</dbReference>
<dbReference type="Pfam" id="PF02133">
    <property type="entry name" value="Transp_cyt_pur"/>
    <property type="match status" value="1"/>
</dbReference>
<evidence type="ECO:0000256" key="3">
    <source>
        <dbReference type="ARBA" id="ARBA00022692"/>
    </source>
</evidence>
<dbReference type="CDD" id="cd11484">
    <property type="entry name" value="SLC-NCS1sbd_CobB-like"/>
    <property type="match status" value="1"/>
</dbReference>
<comment type="caution">
    <text evidence="7">The sequence shown here is derived from an EMBL/GenBank/DDBJ whole genome shotgun (WGS) entry which is preliminary data.</text>
</comment>
<feature type="transmembrane region" description="Helical" evidence="6">
    <location>
        <begin position="196"/>
        <end position="216"/>
    </location>
</feature>
<feature type="transmembrane region" description="Helical" evidence="6">
    <location>
        <begin position="307"/>
        <end position="325"/>
    </location>
</feature>
<proteinExistence type="inferred from homology"/>
<comment type="similarity">
    <text evidence="2">Belongs to the purine-cytosine permease (2.A.39) family.</text>
</comment>
<dbReference type="EMBL" id="PKJS01000025">
    <property type="protein sequence ID" value="PKZ67752.1"/>
    <property type="molecule type" value="Genomic_DNA"/>
</dbReference>
<dbReference type="GO" id="GO:0015209">
    <property type="term" value="F:cytosine transmembrane transporter activity"/>
    <property type="evidence" value="ECO:0007669"/>
    <property type="project" value="InterPro"/>
</dbReference>
<dbReference type="PANTHER" id="PTHR30569">
    <property type="entry name" value="CYTOSINE TRANSPORTER CODB"/>
    <property type="match status" value="1"/>
</dbReference>
<protein>
    <submittedName>
        <fullName evidence="7">Cytosine permease</fullName>
    </submittedName>
</protein>
<dbReference type="AlphaFoldDB" id="A0A2I1RF45"/>
<sequence length="425" mass="45436">MSTHEENPLVEAPQEGRKGFWPIFLVLFSFTFFTGTMFAGGKIGVAFDFSTILLITALGNLLLAAYAASLGLISARSGLNTVLMGRFCFGNLGSKLSDFILGFAELGWYAWGTATIAISLVKILGLSVTLTIPLMVAFGIIFSITALIGFKGLEYLSRVAIPLMFVVLIGSIVVATNHIGGLSQLFNVKPTSKETMTFATAITIVFGTFASGATQITNWTRMAKSGKVAVWACLLSFLIGNGLMVLAGAWMAIVYQQSDIFEVLVLQGLSFAAVVMLCLNLLTIQGPTIYNVSAAACHLVRSDRRKMMVMIAAVIGIVLAVAGMYELLIPFLLLLGSIIPPIGGVIMTDYWVRHKGKYPLLSEAQIPNFNWAGLFAYAIGAIAAYASPWVAPIVGILVSCVTYLVLLRFAPAKSSDTAQVIAPSL</sequence>
<feature type="transmembrane region" description="Helical" evidence="6">
    <location>
        <begin position="124"/>
        <end position="148"/>
    </location>
</feature>
<evidence type="ECO:0000256" key="2">
    <source>
        <dbReference type="ARBA" id="ARBA00008974"/>
    </source>
</evidence>
<feature type="transmembrane region" description="Helical" evidence="6">
    <location>
        <begin position="265"/>
        <end position="286"/>
    </location>
</feature>
<reference evidence="7 8" key="1">
    <citation type="submission" date="2017-12" db="EMBL/GenBank/DDBJ databases">
        <title>Phylogenetic diversity of female urinary microbiome.</title>
        <authorList>
            <person name="Thomas-White K."/>
            <person name="Wolfe A.J."/>
        </authorList>
    </citation>
    <scope>NUCLEOTIDE SEQUENCE [LARGE SCALE GENOMIC DNA]</scope>
    <source>
        <strain evidence="7 8">UMB0416</strain>
    </source>
</reference>
<organism evidence="7 8">
    <name type="scientific">Faucicola osloensis</name>
    <name type="common">Moraxella osloensis</name>
    <dbReference type="NCBI Taxonomy" id="34062"/>
    <lineage>
        <taxon>Bacteria</taxon>
        <taxon>Pseudomonadati</taxon>
        <taxon>Pseudomonadota</taxon>
        <taxon>Gammaproteobacteria</taxon>
        <taxon>Moraxellales</taxon>
        <taxon>Moraxellaceae</taxon>
        <taxon>Faucicola</taxon>
    </lineage>
</organism>
<evidence type="ECO:0000313" key="7">
    <source>
        <dbReference type="EMBL" id="PKZ67752.1"/>
    </source>
</evidence>
<accession>A0A2I1RF45</accession>
<keyword evidence="4 6" id="KW-1133">Transmembrane helix</keyword>
<feature type="transmembrane region" description="Helical" evidence="6">
    <location>
        <begin position="331"/>
        <end position="352"/>
    </location>
</feature>
<feature type="transmembrane region" description="Helical" evidence="6">
    <location>
        <begin position="364"/>
        <end position="383"/>
    </location>
</feature>
<feature type="transmembrane region" description="Helical" evidence="6">
    <location>
        <begin position="155"/>
        <end position="176"/>
    </location>
</feature>
<evidence type="ECO:0000256" key="4">
    <source>
        <dbReference type="ARBA" id="ARBA00022989"/>
    </source>
</evidence>